<feature type="compositionally biased region" description="Acidic residues" evidence="2">
    <location>
        <begin position="47"/>
        <end position="60"/>
    </location>
</feature>
<organism evidence="3 4">
    <name type="scientific">Phytophthora fragariae</name>
    <dbReference type="NCBI Taxonomy" id="53985"/>
    <lineage>
        <taxon>Eukaryota</taxon>
        <taxon>Sar</taxon>
        <taxon>Stramenopiles</taxon>
        <taxon>Oomycota</taxon>
        <taxon>Peronosporomycetes</taxon>
        <taxon>Peronosporales</taxon>
        <taxon>Peronosporaceae</taxon>
        <taxon>Phytophthora</taxon>
    </lineage>
</organism>
<evidence type="ECO:0000313" key="4">
    <source>
        <dbReference type="Proteomes" id="UP000486351"/>
    </source>
</evidence>
<dbReference type="Proteomes" id="UP000486351">
    <property type="component" value="Unassembled WGS sequence"/>
</dbReference>
<dbReference type="AlphaFoldDB" id="A0A6G0QGS4"/>
<gene>
    <name evidence="3" type="ORF">PF008_g26778</name>
</gene>
<dbReference type="PANTHER" id="PTHR37558:SF1">
    <property type="entry name" value="HTH CENPB-TYPE DOMAIN-CONTAINING PROTEIN"/>
    <property type="match status" value="1"/>
</dbReference>
<feature type="region of interest" description="Disordered" evidence="2">
    <location>
        <begin position="46"/>
        <end position="67"/>
    </location>
</feature>
<accession>A0A6G0QGS4</accession>
<feature type="coiled-coil region" evidence="1">
    <location>
        <begin position="147"/>
        <end position="182"/>
    </location>
</feature>
<keyword evidence="1" id="KW-0175">Coiled coil</keyword>
<comment type="caution">
    <text evidence="3">The sequence shown here is derived from an EMBL/GenBank/DDBJ whole genome shotgun (WGS) entry which is preliminary data.</text>
</comment>
<dbReference type="PANTHER" id="PTHR37558">
    <property type="entry name" value="HTH CENPB-TYPE DOMAIN-CONTAINING PROTEIN"/>
    <property type="match status" value="1"/>
</dbReference>
<feature type="coiled-coil region" evidence="1">
    <location>
        <begin position="228"/>
        <end position="267"/>
    </location>
</feature>
<evidence type="ECO:0000256" key="2">
    <source>
        <dbReference type="SAM" id="MobiDB-lite"/>
    </source>
</evidence>
<protein>
    <submittedName>
        <fullName evidence="3">Uncharacterized protein</fullName>
    </submittedName>
</protein>
<proteinExistence type="predicted"/>
<evidence type="ECO:0000313" key="3">
    <source>
        <dbReference type="EMBL" id="KAE9286001.1"/>
    </source>
</evidence>
<dbReference type="EMBL" id="QXFY01003352">
    <property type="protein sequence ID" value="KAE9286001.1"/>
    <property type="molecule type" value="Genomic_DNA"/>
</dbReference>
<evidence type="ECO:0000256" key="1">
    <source>
        <dbReference type="SAM" id="Coils"/>
    </source>
</evidence>
<name>A0A6G0QGS4_9STRA</name>
<sequence>MSGNGESDSSLSDLLTFDSTASIRLGQDDPPLQPPRQDRAVLQLTEASDEGDESCEEVDEPEQRSRINPSIDKSLLAEVLATHPFAVERKAVIGVWKGIASRLNTSLKTNFRFRAGRDRISLLLRKYVVRKKRNEAASGTSEVHTDLDDVLEQLQQLKNAAAAELESKKKNADSKSEAIETAGQKLMQAAEERVAKRIASGGSSTQQRPKRLRLSTLLDNELDEAVKHRKLEEDKVELHREELQLRRDELAQQKRQQELLCEQIQQQAAQTEAILKLLTSVIGRSGK</sequence>
<reference evidence="3 4" key="1">
    <citation type="submission" date="2018-09" db="EMBL/GenBank/DDBJ databases">
        <title>Genomic investigation of the strawberry pathogen Phytophthora fragariae indicates pathogenicity is determined by transcriptional variation in three key races.</title>
        <authorList>
            <person name="Adams T.M."/>
            <person name="Armitage A.D."/>
            <person name="Sobczyk M.K."/>
            <person name="Bates H.J."/>
            <person name="Dunwell J.M."/>
            <person name="Nellist C.F."/>
            <person name="Harrison R.J."/>
        </authorList>
    </citation>
    <scope>NUCLEOTIDE SEQUENCE [LARGE SCALE GENOMIC DNA]</scope>
    <source>
        <strain evidence="3 4">NOV-77</strain>
    </source>
</reference>